<keyword evidence="1" id="KW-0175">Coiled coil</keyword>
<dbReference type="CDD" id="cd00085">
    <property type="entry name" value="HNHc"/>
    <property type="match status" value="1"/>
</dbReference>
<gene>
    <name evidence="3" type="ORF">H9948_04385</name>
</gene>
<evidence type="ECO:0000313" key="3">
    <source>
        <dbReference type="EMBL" id="HJA90011.1"/>
    </source>
</evidence>
<evidence type="ECO:0000256" key="1">
    <source>
        <dbReference type="SAM" id="Coils"/>
    </source>
</evidence>
<proteinExistence type="predicted"/>
<evidence type="ECO:0000313" key="4">
    <source>
        <dbReference type="Proteomes" id="UP000886856"/>
    </source>
</evidence>
<comment type="caution">
    <text evidence="3">The sequence shown here is derived from an EMBL/GenBank/DDBJ whole genome shotgun (WGS) entry which is preliminary data.</text>
</comment>
<protein>
    <submittedName>
        <fullName evidence="3">HNH endonuclease</fullName>
    </submittedName>
</protein>
<dbReference type="Proteomes" id="UP000886856">
    <property type="component" value="Unassembled WGS sequence"/>
</dbReference>
<dbReference type="Pfam" id="PF01844">
    <property type="entry name" value="HNH"/>
    <property type="match status" value="1"/>
</dbReference>
<organism evidence="3 4">
    <name type="scientific">Candidatus Jeotgalibaca merdavium</name>
    <dbReference type="NCBI Taxonomy" id="2838627"/>
    <lineage>
        <taxon>Bacteria</taxon>
        <taxon>Bacillati</taxon>
        <taxon>Bacillota</taxon>
        <taxon>Bacilli</taxon>
        <taxon>Lactobacillales</taxon>
        <taxon>Carnobacteriaceae</taxon>
        <taxon>Jeotgalibaca</taxon>
    </lineage>
</organism>
<dbReference type="InterPro" id="IPR003615">
    <property type="entry name" value="HNH_nuc"/>
</dbReference>
<keyword evidence="3" id="KW-0540">Nuclease</keyword>
<dbReference type="GO" id="GO:0003676">
    <property type="term" value="F:nucleic acid binding"/>
    <property type="evidence" value="ECO:0007669"/>
    <property type="project" value="InterPro"/>
</dbReference>
<reference evidence="3" key="1">
    <citation type="journal article" date="2021" name="PeerJ">
        <title>Extensive microbial diversity within the chicken gut microbiome revealed by metagenomics and culture.</title>
        <authorList>
            <person name="Gilroy R."/>
            <person name="Ravi A."/>
            <person name="Getino M."/>
            <person name="Pursley I."/>
            <person name="Horton D.L."/>
            <person name="Alikhan N.F."/>
            <person name="Baker D."/>
            <person name="Gharbi K."/>
            <person name="Hall N."/>
            <person name="Watson M."/>
            <person name="Adriaenssens E.M."/>
            <person name="Foster-Nyarko E."/>
            <person name="Jarju S."/>
            <person name="Secka A."/>
            <person name="Antonio M."/>
            <person name="Oren A."/>
            <person name="Chaudhuri R.R."/>
            <person name="La Ragione R."/>
            <person name="Hildebrand F."/>
            <person name="Pallen M.J."/>
        </authorList>
    </citation>
    <scope>NUCLEOTIDE SEQUENCE</scope>
    <source>
        <strain evidence="3">CHK171-505</strain>
    </source>
</reference>
<name>A0A9D2HZQ2_9LACT</name>
<keyword evidence="3" id="KW-0255">Endonuclease</keyword>
<dbReference type="AlphaFoldDB" id="A0A9D2HZQ2"/>
<dbReference type="Gene3D" id="1.10.30.50">
    <property type="match status" value="1"/>
</dbReference>
<evidence type="ECO:0000259" key="2">
    <source>
        <dbReference type="SMART" id="SM00507"/>
    </source>
</evidence>
<dbReference type="GO" id="GO:0008270">
    <property type="term" value="F:zinc ion binding"/>
    <property type="evidence" value="ECO:0007669"/>
    <property type="project" value="InterPro"/>
</dbReference>
<accession>A0A9D2HZQ2</accession>
<dbReference type="SMART" id="SM00507">
    <property type="entry name" value="HNHc"/>
    <property type="match status" value="1"/>
</dbReference>
<dbReference type="InterPro" id="IPR002711">
    <property type="entry name" value="HNH"/>
</dbReference>
<feature type="domain" description="HNH nuclease" evidence="2">
    <location>
        <begin position="9"/>
        <end position="62"/>
    </location>
</feature>
<feature type="coiled-coil region" evidence="1">
    <location>
        <begin position="75"/>
        <end position="108"/>
    </location>
</feature>
<dbReference type="GO" id="GO:0004519">
    <property type="term" value="F:endonuclease activity"/>
    <property type="evidence" value="ECO:0007669"/>
    <property type="project" value="UniProtKB-KW"/>
</dbReference>
<reference evidence="3" key="2">
    <citation type="submission" date="2021-04" db="EMBL/GenBank/DDBJ databases">
        <authorList>
            <person name="Gilroy R."/>
        </authorList>
    </citation>
    <scope>NUCLEOTIDE SEQUENCE</scope>
    <source>
        <strain evidence="3">CHK171-505</strain>
    </source>
</reference>
<dbReference type="EMBL" id="DWYW01000094">
    <property type="protein sequence ID" value="HJA90011.1"/>
    <property type="molecule type" value="Genomic_DNA"/>
</dbReference>
<keyword evidence="3" id="KW-0378">Hydrolase</keyword>
<sequence>MARKSLSNKIRFEVFKRDNFTCQYCGRKAPEIVLNVDHIEPVAKGGTNDIYNLATSCFECNNGKRDRKLDDNTEITKQHAELEILNERKKQLEQLMEWKNELKNFDNQQIEMLSDYIGDSLSTNVTDQGKVFLKKWLKKYSFQDLINATDKAVEVYCHLPNEEIFDKIERIAFYEKNPVPEYQKKTSYIRGVFRNRGIRYKNHELNELMSLWNDYIDDFEIPIEYSKQAENYRDFEGELVFYIDEVMRNGKA</sequence>
<dbReference type="PANTHER" id="PTHR33877:SF2">
    <property type="entry name" value="OS07G0170200 PROTEIN"/>
    <property type="match status" value="1"/>
</dbReference>
<dbReference type="PANTHER" id="PTHR33877">
    <property type="entry name" value="SLL1193 PROTEIN"/>
    <property type="match status" value="1"/>
</dbReference>
<dbReference type="InterPro" id="IPR052892">
    <property type="entry name" value="NA-targeting_endonuclease"/>
</dbReference>